<sequence length="71" mass="7664">MATACSRPGVGGWVGLRASWPSAGVTQVQIARFETGQAIPRADTLLRLSNAMGVMADLLWDENSQHSWHAQ</sequence>
<protein>
    <submittedName>
        <fullName evidence="2">Helix-turn-helix protein</fullName>
    </submittedName>
</protein>
<dbReference type="PROSITE" id="PS50943">
    <property type="entry name" value="HTH_CROC1"/>
    <property type="match status" value="1"/>
</dbReference>
<evidence type="ECO:0000313" key="2">
    <source>
        <dbReference type="EMBL" id="WPL19490.1"/>
    </source>
</evidence>
<dbReference type="Proteomes" id="UP001432180">
    <property type="component" value="Chromosome"/>
</dbReference>
<dbReference type="EMBL" id="CP121472">
    <property type="protein sequence ID" value="WPL19490.1"/>
    <property type="molecule type" value="Genomic_DNA"/>
</dbReference>
<gene>
    <name evidence="2" type="ORF">Thiowin_04621</name>
</gene>
<dbReference type="SUPFAM" id="SSF47413">
    <property type="entry name" value="lambda repressor-like DNA-binding domains"/>
    <property type="match status" value="1"/>
</dbReference>
<organism evidence="2 3">
    <name type="scientific">Thiorhodovibrio winogradskyi</name>
    <dbReference type="NCBI Taxonomy" id="77007"/>
    <lineage>
        <taxon>Bacteria</taxon>
        <taxon>Pseudomonadati</taxon>
        <taxon>Pseudomonadota</taxon>
        <taxon>Gammaproteobacteria</taxon>
        <taxon>Chromatiales</taxon>
        <taxon>Chromatiaceae</taxon>
        <taxon>Thiorhodovibrio</taxon>
    </lineage>
</organism>
<evidence type="ECO:0000259" key="1">
    <source>
        <dbReference type="PROSITE" id="PS50943"/>
    </source>
</evidence>
<evidence type="ECO:0000313" key="3">
    <source>
        <dbReference type="Proteomes" id="UP001432180"/>
    </source>
</evidence>
<dbReference type="InterPro" id="IPR001387">
    <property type="entry name" value="Cro/C1-type_HTH"/>
</dbReference>
<feature type="domain" description="HTH cro/C1-type" evidence="1">
    <location>
        <begin position="23"/>
        <end position="58"/>
    </location>
</feature>
<name>A0ABZ0SEL5_9GAMM</name>
<reference evidence="2 3" key="1">
    <citation type="journal article" date="2023" name="Microorganisms">
        <title>Thiorhodovibrio frisius and Trv. litoralis spp. nov., Two Novel Members from a Clade of Fastidious Purple Sulfur Bacteria That Exhibit Unique Red-Shifted Light-Harvesting Capabilities.</title>
        <authorList>
            <person name="Methner A."/>
            <person name="Kuzyk S.B."/>
            <person name="Petersen J."/>
            <person name="Bauer S."/>
            <person name="Brinkmann H."/>
            <person name="Sichau K."/>
            <person name="Wanner G."/>
            <person name="Wolf J."/>
            <person name="Neumann-Schaal M."/>
            <person name="Henke P."/>
            <person name="Tank M."/>
            <person name="Sproer C."/>
            <person name="Bunk B."/>
            <person name="Overmann J."/>
        </authorList>
    </citation>
    <scope>NUCLEOTIDE SEQUENCE [LARGE SCALE GENOMIC DNA]</scope>
    <source>
        <strain evidence="2 3">DSM 6702</strain>
    </source>
</reference>
<dbReference type="Pfam" id="PF01381">
    <property type="entry name" value="HTH_3"/>
    <property type="match status" value="1"/>
</dbReference>
<proteinExistence type="predicted"/>
<dbReference type="Gene3D" id="1.10.260.40">
    <property type="entry name" value="lambda repressor-like DNA-binding domains"/>
    <property type="match status" value="1"/>
</dbReference>
<dbReference type="InterPro" id="IPR010982">
    <property type="entry name" value="Lambda_DNA-bd_dom_sf"/>
</dbReference>
<accession>A0ABZ0SEL5</accession>
<keyword evidence="3" id="KW-1185">Reference proteome</keyword>
<dbReference type="CDD" id="cd00093">
    <property type="entry name" value="HTH_XRE"/>
    <property type="match status" value="1"/>
</dbReference>